<dbReference type="RefSeq" id="WP_171778409.1">
    <property type="nucleotide sequence ID" value="NZ_CP045273.1"/>
</dbReference>
<reference evidence="1 2" key="1">
    <citation type="submission" date="2019-10" db="EMBL/GenBank/DDBJ databases">
        <title>Complete genome sequences for adaption low water activity.</title>
        <authorList>
            <person name="Zhao L."/>
            <person name="Zhong J."/>
        </authorList>
    </citation>
    <scope>NUCLEOTIDE SEQUENCE [LARGE SCALE GENOMIC DNA]</scope>
    <source>
        <strain evidence="1 2">FDU301</strain>
        <plasmid evidence="2">pfdu301a</plasmid>
    </source>
</reference>
<dbReference type="AlphaFoldDB" id="A0A6M6E0R2"/>
<name>A0A6M6E0R2_PRIMG</name>
<keyword evidence="1" id="KW-0614">Plasmid</keyword>
<evidence type="ECO:0000313" key="2">
    <source>
        <dbReference type="Proteomes" id="UP000501076"/>
    </source>
</evidence>
<geneLocation type="plasmid" evidence="2">
    <name>pfdu301a</name>
</geneLocation>
<sequence length="124" mass="14471">MKKTGNDLQQLAKNYEEGSQEVLVITKFLTPTKTAEVTNYFFSTYDQIHIEGSNLRNVHFHLKYVEGNNGSQNISIYPMLYKDTGKRYNYEYIELPIGMNQIFSNPNEALKKCIESYNKLYSNH</sequence>
<evidence type="ECO:0000313" key="1">
    <source>
        <dbReference type="EMBL" id="QJX80420.1"/>
    </source>
</evidence>
<accession>A0A6M6E0R2</accession>
<gene>
    <name evidence="1" type="ORF">FDZ14_30500</name>
</gene>
<proteinExistence type="predicted"/>
<dbReference type="Proteomes" id="UP000501076">
    <property type="component" value="Plasmid pFDU301A"/>
</dbReference>
<organism evidence="1 2">
    <name type="scientific">Priestia megaterium</name>
    <name type="common">Bacillus megaterium</name>
    <dbReference type="NCBI Taxonomy" id="1404"/>
    <lineage>
        <taxon>Bacteria</taxon>
        <taxon>Bacillati</taxon>
        <taxon>Bacillota</taxon>
        <taxon>Bacilli</taxon>
        <taxon>Bacillales</taxon>
        <taxon>Bacillaceae</taxon>
        <taxon>Priestia</taxon>
    </lineage>
</organism>
<protein>
    <submittedName>
        <fullName evidence="1">Uncharacterized protein</fullName>
    </submittedName>
</protein>
<dbReference type="EMBL" id="CP045273">
    <property type="protein sequence ID" value="QJX80420.1"/>
    <property type="molecule type" value="Genomic_DNA"/>
</dbReference>